<feature type="non-terminal residue" evidence="3">
    <location>
        <position position="1"/>
    </location>
</feature>
<name>A0ABS2XVH6_POLSP</name>
<dbReference type="PANTHER" id="PTHR23335:SF11">
    <property type="entry name" value="CALMODULIN-BINDING TRANSCRIPTION ACTIVATOR 1"/>
    <property type="match status" value="1"/>
</dbReference>
<dbReference type="InterPro" id="IPR014756">
    <property type="entry name" value="Ig_E-set"/>
</dbReference>
<proteinExistence type="predicted"/>
<dbReference type="InterPro" id="IPR013783">
    <property type="entry name" value="Ig-like_fold"/>
</dbReference>
<dbReference type="InterPro" id="IPR002909">
    <property type="entry name" value="IPT_dom"/>
</dbReference>
<dbReference type="PANTHER" id="PTHR23335">
    <property type="entry name" value="CALMODULIN-BINDING TRANSCRIPTION ACTIVATOR CAMTA"/>
    <property type="match status" value="1"/>
</dbReference>
<dbReference type="EMBL" id="JAAWVQ010079431">
    <property type="protein sequence ID" value="MBN3278371.1"/>
    <property type="molecule type" value="Genomic_DNA"/>
</dbReference>
<evidence type="ECO:0000313" key="4">
    <source>
        <dbReference type="Proteomes" id="UP001166093"/>
    </source>
</evidence>
<feature type="non-terminal residue" evidence="3">
    <location>
        <position position="107"/>
    </location>
</feature>
<evidence type="ECO:0000256" key="1">
    <source>
        <dbReference type="ARBA" id="ARBA00023043"/>
    </source>
</evidence>
<keyword evidence="4" id="KW-1185">Reference proteome</keyword>
<dbReference type="Pfam" id="PF01833">
    <property type="entry name" value="TIG"/>
    <property type="match status" value="1"/>
</dbReference>
<dbReference type="Gene3D" id="2.60.40.10">
    <property type="entry name" value="Immunoglobulins"/>
    <property type="match status" value="1"/>
</dbReference>
<organism evidence="3 4">
    <name type="scientific">Polyodon spathula</name>
    <name type="common">North American paddlefish</name>
    <name type="synonym">Squalus spathula</name>
    <dbReference type="NCBI Taxonomy" id="7913"/>
    <lineage>
        <taxon>Eukaryota</taxon>
        <taxon>Metazoa</taxon>
        <taxon>Chordata</taxon>
        <taxon>Craniata</taxon>
        <taxon>Vertebrata</taxon>
        <taxon>Euteleostomi</taxon>
        <taxon>Actinopterygii</taxon>
        <taxon>Chondrostei</taxon>
        <taxon>Acipenseriformes</taxon>
        <taxon>Polyodontidae</taxon>
        <taxon>Polyodon</taxon>
    </lineage>
</organism>
<accession>A0ABS2XVH6</accession>
<comment type="caution">
    <text evidence="3">The sequence shown here is derived from an EMBL/GenBank/DDBJ whole genome shotgun (WGS) entry which is preliminary data.</text>
</comment>
<keyword evidence="1" id="KW-0040">ANK repeat</keyword>
<evidence type="ECO:0000313" key="3">
    <source>
        <dbReference type="EMBL" id="MBN3278371.1"/>
    </source>
</evidence>
<sequence length="107" mass="11408">MHVSEVVSAAVVAQGALGMLQATGRLFIVTDYSPEWSYPEGGVKVLITGPWQEANSNYSCLFDQISVPASLIQPGVLRCYCPGKGFTHSHSISGQLILLLPCAQKTA</sequence>
<protein>
    <submittedName>
        <fullName evidence="3">CMTA1 protein</fullName>
    </submittedName>
</protein>
<evidence type="ECO:0000259" key="2">
    <source>
        <dbReference type="Pfam" id="PF01833"/>
    </source>
</evidence>
<gene>
    <name evidence="3" type="primary">Camta1_2</name>
    <name evidence="3" type="ORF">GTO93_0006748</name>
</gene>
<dbReference type="Proteomes" id="UP001166093">
    <property type="component" value="Unassembled WGS sequence"/>
</dbReference>
<reference evidence="3" key="1">
    <citation type="journal article" date="2021" name="Cell">
        <title>Tracing the genetic footprints of vertebrate landing in non-teleost ray-finned fishes.</title>
        <authorList>
            <person name="Bi X."/>
            <person name="Wang K."/>
            <person name="Yang L."/>
            <person name="Pan H."/>
            <person name="Jiang H."/>
            <person name="Wei Q."/>
            <person name="Fang M."/>
            <person name="Yu H."/>
            <person name="Zhu C."/>
            <person name="Cai Y."/>
            <person name="He Y."/>
            <person name="Gan X."/>
            <person name="Zeng H."/>
            <person name="Yu D."/>
            <person name="Zhu Y."/>
            <person name="Jiang H."/>
            <person name="Qiu Q."/>
            <person name="Yang H."/>
            <person name="Zhang Y.E."/>
            <person name="Wang W."/>
            <person name="Zhu M."/>
            <person name="He S."/>
            <person name="Zhang G."/>
        </authorList>
    </citation>
    <scope>NUCLEOTIDE SEQUENCE</scope>
    <source>
        <strain evidence="3">Pddl_001</strain>
    </source>
</reference>
<dbReference type="SUPFAM" id="SSF81296">
    <property type="entry name" value="E set domains"/>
    <property type="match status" value="1"/>
</dbReference>
<feature type="domain" description="IPT/TIG" evidence="2">
    <location>
        <begin position="28"/>
        <end position="85"/>
    </location>
</feature>